<evidence type="ECO:0000256" key="5">
    <source>
        <dbReference type="ARBA" id="ARBA00022547"/>
    </source>
</evidence>
<dbReference type="GO" id="GO:0015986">
    <property type="term" value="P:proton motive force-driven ATP synthesis"/>
    <property type="evidence" value="ECO:0007669"/>
    <property type="project" value="InterPro"/>
</dbReference>
<evidence type="ECO:0000256" key="1">
    <source>
        <dbReference type="ARBA" id="ARBA00004304"/>
    </source>
</evidence>
<gene>
    <name evidence="14" type="primary">atp8</name>
</gene>
<dbReference type="EMBL" id="KX943498">
    <property type="protein sequence ID" value="APX40814.1"/>
    <property type="molecule type" value="Genomic_DNA"/>
</dbReference>
<keyword evidence="8 13" id="KW-1133">Transmembrane helix</keyword>
<keyword evidence="6 12" id="KW-0812">Transmembrane</keyword>
<dbReference type="GO" id="GO:0015078">
    <property type="term" value="F:proton transmembrane transporter activity"/>
    <property type="evidence" value="ECO:0007669"/>
    <property type="project" value="InterPro"/>
</dbReference>
<evidence type="ECO:0000256" key="11">
    <source>
        <dbReference type="ARBA" id="ARBA00023136"/>
    </source>
</evidence>
<sequence>MPQMAPINWLSLFITFIITLLVFSTMNYFFITYFPKKPVFHKKTSLNNWSW</sequence>
<keyword evidence="7 12" id="KW-0375">Hydrogen ion transport</keyword>
<organism evidence="14">
    <name type="scientific">Smaragdina concolor</name>
    <dbReference type="NCBI Taxonomy" id="294642"/>
    <lineage>
        <taxon>Eukaryota</taxon>
        <taxon>Metazoa</taxon>
        <taxon>Ecdysozoa</taxon>
        <taxon>Arthropoda</taxon>
        <taxon>Hexapoda</taxon>
        <taxon>Insecta</taxon>
        <taxon>Pterygota</taxon>
        <taxon>Neoptera</taxon>
        <taxon>Endopterygota</taxon>
        <taxon>Coleoptera</taxon>
        <taxon>Polyphaga</taxon>
        <taxon>Cucujiformia</taxon>
        <taxon>Chrysomeloidea</taxon>
        <taxon>Chrysomelidae</taxon>
        <taxon>Clytrinae</taxon>
        <taxon>Smaragdina</taxon>
    </lineage>
</organism>
<dbReference type="GO" id="GO:0045259">
    <property type="term" value="C:proton-transporting ATP synthase complex"/>
    <property type="evidence" value="ECO:0007669"/>
    <property type="project" value="UniProtKB-KW"/>
</dbReference>
<evidence type="ECO:0000256" key="8">
    <source>
        <dbReference type="ARBA" id="ARBA00022989"/>
    </source>
</evidence>
<evidence type="ECO:0000256" key="3">
    <source>
        <dbReference type="ARBA" id="ARBA00011291"/>
    </source>
</evidence>
<evidence type="ECO:0000256" key="10">
    <source>
        <dbReference type="ARBA" id="ARBA00023128"/>
    </source>
</evidence>
<dbReference type="AlphaFoldDB" id="A0A3G1GSP1"/>
<name>A0A3G1GSP1_9CUCU</name>
<feature type="transmembrane region" description="Helical" evidence="13">
    <location>
        <begin position="12"/>
        <end position="34"/>
    </location>
</feature>
<evidence type="ECO:0000256" key="12">
    <source>
        <dbReference type="RuleBase" id="RU003661"/>
    </source>
</evidence>
<keyword evidence="4 12" id="KW-0813">Transport</keyword>
<comment type="similarity">
    <text evidence="2 12">Belongs to the ATPase protein 8 family.</text>
</comment>
<dbReference type="GO" id="GO:0031966">
    <property type="term" value="C:mitochondrial membrane"/>
    <property type="evidence" value="ECO:0007669"/>
    <property type="project" value="UniProtKB-SubCell"/>
</dbReference>
<protein>
    <recommendedName>
        <fullName evidence="12">ATP synthase complex subunit 8</fullName>
    </recommendedName>
</protein>
<keyword evidence="5 12" id="KW-0138">CF(0)</keyword>
<proteinExistence type="inferred from homology"/>
<evidence type="ECO:0000256" key="6">
    <source>
        <dbReference type="ARBA" id="ARBA00022692"/>
    </source>
</evidence>
<evidence type="ECO:0000256" key="7">
    <source>
        <dbReference type="ARBA" id="ARBA00022781"/>
    </source>
</evidence>
<accession>A0A3G1GSP1</accession>
<evidence type="ECO:0000256" key="4">
    <source>
        <dbReference type="ARBA" id="ARBA00022448"/>
    </source>
</evidence>
<evidence type="ECO:0000313" key="14">
    <source>
        <dbReference type="EMBL" id="APX40814.1"/>
    </source>
</evidence>
<reference evidence="14" key="1">
    <citation type="journal article" date="2015" name="Methods Ecol Evol 6">
        <title>Validating the power of mitochondrial metagenomics for community ecology and phylogenetics of complex assemblages.</title>
        <authorList>
            <person name="Gomez-Rodriguez C."/>
            <person name="Crampton-Platt A."/>
            <person name="Timmermans M.J.T.N."/>
            <person name="Baselga A."/>
            <person name="Vogler A.P."/>
        </authorList>
    </citation>
    <scope>NUCLEOTIDE SEQUENCE</scope>
</reference>
<keyword evidence="10 12" id="KW-0496">Mitochondrion</keyword>
<evidence type="ECO:0000256" key="2">
    <source>
        <dbReference type="ARBA" id="ARBA00008892"/>
    </source>
</evidence>
<keyword evidence="9 12" id="KW-0406">Ion transport</keyword>
<dbReference type="InterPro" id="IPR001421">
    <property type="entry name" value="ATP8_metazoa"/>
</dbReference>
<geneLocation type="mitochondrion" evidence="14"/>
<evidence type="ECO:0000256" key="13">
    <source>
        <dbReference type="SAM" id="Phobius"/>
    </source>
</evidence>
<keyword evidence="11 13" id="KW-0472">Membrane</keyword>
<comment type="subunit">
    <text evidence="3">F-type ATPases have 2 components, CF(1) - the catalytic core - and CF(0) - the membrane proton channel.</text>
</comment>
<dbReference type="Pfam" id="PF00895">
    <property type="entry name" value="ATP-synt_8"/>
    <property type="match status" value="1"/>
</dbReference>
<evidence type="ECO:0000256" key="9">
    <source>
        <dbReference type="ARBA" id="ARBA00023065"/>
    </source>
</evidence>
<comment type="subcellular location">
    <subcellularLocation>
        <location evidence="1 12">Mitochondrion membrane</location>
        <topology evidence="1 12">Single-pass membrane protein</topology>
    </subcellularLocation>
</comment>